<dbReference type="PROSITE" id="PS51352">
    <property type="entry name" value="THIOREDOXIN_2"/>
    <property type="match status" value="1"/>
</dbReference>
<evidence type="ECO:0000256" key="1">
    <source>
        <dbReference type="ARBA" id="ARBA00003330"/>
    </source>
</evidence>
<protein>
    <recommendedName>
        <fullName evidence="2">thioredoxin-dependent peroxiredoxin</fullName>
        <ecNumber evidence="2">1.11.1.24</ecNumber>
    </recommendedName>
    <alternativeName>
        <fullName evidence="10">Bacterioferritin comigratory protein</fullName>
    </alternativeName>
    <alternativeName>
        <fullName evidence="8">Thioredoxin peroxidase</fullName>
    </alternativeName>
</protein>
<dbReference type="EC" id="1.11.1.24" evidence="2"/>
<dbReference type="Proteomes" id="UP001555826">
    <property type="component" value="Unassembled WGS sequence"/>
</dbReference>
<dbReference type="SUPFAM" id="SSF52833">
    <property type="entry name" value="Thioredoxin-like"/>
    <property type="match status" value="1"/>
</dbReference>
<organism evidence="13 14">
    <name type="scientific">Kineococcus endophyticus</name>
    <dbReference type="NCBI Taxonomy" id="1181883"/>
    <lineage>
        <taxon>Bacteria</taxon>
        <taxon>Bacillati</taxon>
        <taxon>Actinomycetota</taxon>
        <taxon>Actinomycetes</taxon>
        <taxon>Kineosporiales</taxon>
        <taxon>Kineosporiaceae</taxon>
        <taxon>Kineococcus</taxon>
    </lineage>
</organism>
<dbReference type="Gene3D" id="3.40.30.10">
    <property type="entry name" value="Glutaredoxin"/>
    <property type="match status" value="1"/>
</dbReference>
<accession>A0ABV3P138</accession>
<proteinExistence type="inferred from homology"/>
<dbReference type="InterPro" id="IPR050924">
    <property type="entry name" value="Peroxiredoxin_BCP/PrxQ"/>
</dbReference>
<evidence type="ECO:0000313" key="14">
    <source>
        <dbReference type="Proteomes" id="UP001555826"/>
    </source>
</evidence>
<comment type="catalytic activity">
    <reaction evidence="11">
        <text>a hydroperoxide + [thioredoxin]-dithiol = an alcohol + [thioredoxin]-disulfide + H2O</text>
        <dbReference type="Rhea" id="RHEA:62620"/>
        <dbReference type="Rhea" id="RHEA-COMP:10698"/>
        <dbReference type="Rhea" id="RHEA-COMP:10700"/>
        <dbReference type="ChEBI" id="CHEBI:15377"/>
        <dbReference type="ChEBI" id="CHEBI:29950"/>
        <dbReference type="ChEBI" id="CHEBI:30879"/>
        <dbReference type="ChEBI" id="CHEBI:35924"/>
        <dbReference type="ChEBI" id="CHEBI:50058"/>
        <dbReference type="EC" id="1.11.1.24"/>
    </reaction>
</comment>
<comment type="similarity">
    <text evidence="9">Belongs to the peroxiredoxin family. BCP/PrxQ subfamily.</text>
</comment>
<evidence type="ECO:0000256" key="4">
    <source>
        <dbReference type="ARBA" id="ARBA00022862"/>
    </source>
</evidence>
<dbReference type="InterPro" id="IPR013766">
    <property type="entry name" value="Thioredoxin_domain"/>
</dbReference>
<evidence type="ECO:0000256" key="6">
    <source>
        <dbReference type="ARBA" id="ARBA00023157"/>
    </source>
</evidence>
<keyword evidence="6" id="KW-1015">Disulfide bond</keyword>
<dbReference type="InterPro" id="IPR000866">
    <property type="entry name" value="AhpC/TSA"/>
</dbReference>
<dbReference type="Pfam" id="PF00578">
    <property type="entry name" value="AhpC-TSA"/>
    <property type="match status" value="1"/>
</dbReference>
<dbReference type="PANTHER" id="PTHR42801:SF20">
    <property type="entry name" value="ALKYL HYDROPEROXIDE REDUCTASE E"/>
    <property type="match status" value="1"/>
</dbReference>
<keyword evidence="4" id="KW-0049">Antioxidant</keyword>
<evidence type="ECO:0000256" key="10">
    <source>
        <dbReference type="ARBA" id="ARBA00041373"/>
    </source>
</evidence>
<evidence type="ECO:0000256" key="11">
    <source>
        <dbReference type="ARBA" id="ARBA00049091"/>
    </source>
</evidence>
<evidence type="ECO:0000256" key="9">
    <source>
        <dbReference type="ARBA" id="ARBA00038489"/>
    </source>
</evidence>
<evidence type="ECO:0000256" key="5">
    <source>
        <dbReference type="ARBA" id="ARBA00023002"/>
    </source>
</evidence>
<evidence type="ECO:0000259" key="12">
    <source>
        <dbReference type="PROSITE" id="PS51352"/>
    </source>
</evidence>
<keyword evidence="3" id="KW-0575">Peroxidase</keyword>
<evidence type="ECO:0000256" key="8">
    <source>
        <dbReference type="ARBA" id="ARBA00032824"/>
    </source>
</evidence>
<gene>
    <name evidence="13" type="ORF">AB1207_01075</name>
</gene>
<name>A0ABV3P138_9ACTN</name>
<keyword evidence="7" id="KW-0676">Redox-active center</keyword>
<dbReference type="RefSeq" id="WP_367635920.1">
    <property type="nucleotide sequence ID" value="NZ_JBFNQN010000001.1"/>
</dbReference>
<comment type="caution">
    <text evidence="13">The sequence shown here is derived from an EMBL/GenBank/DDBJ whole genome shotgun (WGS) entry which is preliminary data.</text>
</comment>
<feature type="domain" description="Thioredoxin" evidence="12">
    <location>
        <begin position="24"/>
        <end position="173"/>
    </location>
</feature>
<dbReference type="InterPro" id="IPR036249">
    <property type="entry name" value="Thioredoxin-like_sf"/>
</dbReference>
<reference evidence="13 14" key="1">
    <citation type="submission" date="2024-07" db="EMBL/GenBank/DDBJ databases">
        <authorList>
            <person name="Thanompreechachai J."/>
            <person name="Duangmal K."/>
        </authorList>
    </citation>
    <scope>NUCLEOTIDE SEQUENCE [LARGE SCALE GENOMIC DNA]</scope>
    <source>
        <strain evidence="13 14">KCTC 19886</strain>
    </source>
</reference>
<dbReference type="PANTHER" id="PTHR42801">
    <property type="entry name" value="THIOREDOXIN-DEPENDENT PEROXIDE REDUCTASE"/>
    <property type="match status" value="1"/>
</dbReference>
<comment type="function">
    <text evidence="1">Thiol-specific peroxidase that catalyzes the reduction of hydrogen peroxide and organic hydroperoxides to water and alcohols, respectively. Plays a role in cell protection against oxidative stress by detoxifying peroxides and as sensor of hydrogen peroxide-mediated signaling events.</text>
</comment>
<sequence length="173" mass="18836">MRELGRDPHDDAEERPPLSLEVGLQVGDAFPAPDAVLPDQHGERLPLRELWENGPALLVCVPAAFSTHCTAELGALAFEVDRFDAAGVQLAALSCDPVPALRAWADDRVLPFPLLSDFWPHGDVARTLGAFDEELGVAQRLSLVVEDGRVRWLLRGEHGAPRSLAAHLACLER</sequence>
<evidence type="ECO:0000313" key="13">
    <source>
        <dbReference type="EMBL" id="MEW9263329.1"/>
    </source>
</evidence>
<evidence type="ECO:0000256" key="3">
    <source>
        <dbReference type="ARBA" id="ARBA00022559"/>
    </source>
</evidence>
<keyword evidence="5" id="KW-0560">Oxidoreductase</keyword>
<evidence type="ECO:0000256" key="2">
    <source>
        <dbReference type="ARBA" id="ARBA00013017"/>
    </source>
</evidence>
<keyword evidence="14" id="KW-1185">Reference proteome</keyword>
<evidence type="ECO:0000256" key="7">
    <source>
        <dbReference type="ARBA" id="ARBA00023284"/>
    </source>
</evidence>
<dbReference type="EMBL" id="JBFNQN010000001">
    <property type="protein sequence ID" value="MEW9263329.1"/>
    <property type="molecule type" value="Genomic_DNA"/>
</dbReference>